<organism evidence="10 11">
    <name type="scientific">Jaculus jaculus</name>
    <name type="common">Lesser Egyptian jerboa</name>
    <dbReference type="NCBI Taxonomy" id="51337"/>
    <lineage>
        <taxon>Eukaryota</taxon>
        <taxon>Metazoa</taxon>
        <taxon>Chordata</taxon>
        <taxon>Craniata</taxon>
        <taxon>Vertebrata</taxon>
        <taxon>Euteleostomi</taxon>
        <taxon>Mammalia</taxon>
        <taxon>Eutheria</taxon>
        <taxon>Euarchontoglires</taxon>
        <taxon>Glires</taxon>
        <taxon>Rodentia</taxon>
        <taxon>Myomorpha</taxon>
        <taxon>Dipodoidea</taxon>
        <taxon>Dipodidae</taxon>
        <taxon>Dipodinae</taxon>
        <taxon>Jaculus</taxon>
    </lineage>
</organism>
<dbReference type="GO" id="GO:0048536">
    <property type="term" value="P:spleen development"/>
    <property type="evidence" value="ECO:0007669"/>
    <property type="project" value="Ensembl"/>
</dbReference>
<dbReference type="AlphaFoldDB" id="A0A8C5KNJ8"/>
<dbReference type="InterPro" id="IPR000073">
    <property type="entry name" value="AB_hydrolase_1"/>
</dbReference>
<protein>
    <recommendedName>
        <fullName evidence="6">Lipase</fullName>
    </recommendedName>
</protein>
<keyword evidence="11" id="KW-1185">Reference proteome</keyword>
<gene>
    <name evidence="10" type="primary">Lipa</name>
</gene>
<dbReference type="FunFam" id="3.40.50.1820:FF:000012">
    <property type="entry name" value="Lipase"/>
    <property type="match status" value="1"/>
</dbReference>
<keyword evidence="5" id="KW-0325">Glycoprotein</keyword>
<dbReference type="GO" id="GO:0007264">
    <property type="term" value="P:small GTPase-mediated signal transduction"/>
    <property type="evidence" value="ECO:0007669"/>
    <property type="project" value="Ensembl"/>
</dbReference>
<dbReference type="GO" id="GO:0009409">
    <property type="term" value="P:response to cold"/>
    <property type="evidence" value="ECO:0007669"/>
    <property type="project" value="Ensembl"/>
</dbReference>
<reference evidence="10" key="1">
    <citation type="submission" date="2025-08" db="UniProtKB">
        <authorList>
            <consortium name="Ensembl"/>
        </authorList>
    </citation>
    <scope>IDENTIFICATION</scope>
</reference>
<dbReference type="RefSeq" id="XP_044989129.1">
    <property type="nucleotide sequence ID" value="XM_045133194.1"/>
</dbReference>
<dbReference type="GO" id="GO:0035726">
    <property type="term" value="P:common myeloid progenitor cell proliferation"/>
    <property type="evidence" value="ECO:0007669"/>
    <property type="project" value="Ensembl"/>
</dbReference>
<dbReference type="GeneID" id="101608772"/>
<keyword evidence="4" id="KW-0443">Lipid metabolism</keyword>
<dbReference type="GO" id="GO:0042098">
    <property type="term" value="P:T cell proliferation"/>
    <property type="evidence" value="ECO:0007669"/>
    <property type="project" value="Ensembl"/>
</dbReference>
<evidence type="ECO:0000256" key="5">
    <source>
        <dbReference type="ARBA" id="ARBA00023180"/>
    </source>
</evidence>
<dbReference type="RefSeq" id="XP_044989130.1">
    <property type="nucleotide sequence ID" value="XM_045133195.1"/>
</dbReference>
<dbReference type="CTD" id="3988"/>
<evidence type="ECO:0000256" key="7">
    <source>
        <dbReference type="PIRSR" id="PIRSR000862-1"/>
    </source>
</evidence>
<evidence type="ECO:0000256" key="3">
    <source>
        <dbReference type="ARBA" id="ARBA00022963"/>
    </source>
</evidence>
<dbReference type="GO" id="GO:0071830">
    <property type="term" value="P:triglyceride-rich lipoprotein particle clearance"/>
    <property type="evidence" value="ECO:0007669"/>
    <property type="project" value="Ensembl"/>
</dbReference>
<dbReference type="GO" id="GO:0033189">
    <property type="term" value="P:response to vitamin A"/>
    <property type="evidence" value="ECO:0007669"/>
    <property type="project" value="Ensembl"/>
</dbReference>
<dbReference type="PIRSF" id="PIRSF000862">
    <property type="entry name" value="Steryl_ester_lip"/>
    <property type="match status" value="1"/>
</dbReference>
<dbReference type="Proteomes" id="UP000694385">
    <property type="component" value="Unassembled WGS sequence"/>
</dbReference>
<dbReference type="PANTHER" id="PTHR11005">
    <property type="entry name" value="LYSOSOMAL ACID LIPASE-RELATED"/>
    <property type="match status" value="1"/>
</dbReference>
<feature type="active site" description="Charge relay system" evidence="7">
    <location>
        <position position="372"/>
    </location>
</feature>
<evidence type="ECO:0000256" key="8">
    <source>
        <dbReference type="SAM" id="SignalP"/>
    </source>
</evidence>
<dbReference type="Pfam" id="PF00561">
    <property type="entry name" value="Abhydrolase_1"/>
    <property type="match status" value="1"/>
</dbReference>
<dbReference type="GO" id="GO:0048873">
    <property type="term" value="P:homeostasis of number of cells within a tissue"/>
    <property type="evidence" value="ECO:0007669"/>
    <property type="project" value="Ensembl"/>
</dbReference>
<evidence type="ECO:0000256" key="2">
    <source>
        <dbReference type="ARBA" id="ARBA00022729"/>
    </source>
</evidence>
<dbReference type="GO" id="GO:0000902">
    <property type="term" value="P:cell morphogenesis"/>
    <property type="evidence" value="ECO:0007669"/>
    <property type="project" value="Ensembl"/>
</dbReference>
<dbReference type="RefSeq" id="XP_044989128.1">
    <property type="nucleotide sequence ID" value="XM_045133193.1"/>
</dbReference>
<keyword evidence="2 8" id="KW-0732">Signal</keyword>
<dbReference type="InterPro" id="IPR029058">
    <property type="entry name" value="AB_hydrolase_fold"/>
</dbReference>
<dbReference type="OrthoDB" id="9974421at2759"/>
<dbReference type="GO" id="GO:0010467">
    <property type="term" value="P:gene expression"/>
    <property type="evidence" value="ECO:0007669"/>
    <property type="project" value="Ensembl"/>
</dbReference>
<dbReference type="GO" id="GO:0007040">
    <property type="term" value="P:lysosome organization"/>
    <property type="evidence" value="ECO:0007669"/>
    <property type="project" value="Ensembl"/>
</dbReference>
<dbReference type="GO" id="GO:0010878">
    <property type="term" value="P:cholesterol storage"/>
    <property type="evidence" value="ECO:0007669"/>
    <property type="project" value="Ensembl"/>
</dbReference>
<dbReference type="GO" id="GO:0000278">
    <property type="term" value="P:mitotic cell cycle"/>
    <property type="evidence" value="ECO:0007669"/>
    <property type="project" value="Ensembl"/>
</dbReference>
<dbReference type="GO" id="GO:0030099">
    <property type="term" value="P:myeloid cell differentiation"/>
    <property type="evidence" value="ECO:0007669"/>
    <property type="project" value="Ensembl"/>
</dbReference>
<accession>A0A8C5KNJ8</accession>
<keyword evidence="3 6" id="KW-0442">Lipid degradation</keyword>
<dbReference type="SUPFAM" id="SSF53474">
    <property type="entry name" value="alpha/beta-Hydrolases"/>
    <property type="match status" value="1"/>
</dbReference>
<dbReference type="GO" id="GO:0060837">
    <property type="term" value="P:blood vessel endothelial cell differentiation"/>
    <property type="evidence" value="ECO:0007669"/>
    <property type="project" value="Ensembl"/>
</dbReference>
<evidence type="ECO:0000256" key="6">
    <source>
        <dbReference type="PIRNR" id="PIRNR000862"/>
    </source>
</evidence>
<dbReference type="GO" id="GO:0070341">
    <property type="term" value="P:fat cell proliferation"/>
    <property type="evidence" value="ECO:0007669"/>
    <property type="project" value="Ensembl"/>
</dbReference>
<dbReference type="GO" id="GO:0001935">
    <property type="term" value="P:endothelial cell proliferation"/>
    <property type="evidence" value="ECO:0007669"/>
    <property type="project" value="Ensembl"/>
</dbReference>
<dbReference type="GO" id="GO:0005654">
    <property type="term" value="C:nucleoplasm"/>
    <property type="evidence" value="ECO:0007669"/>
    <property type="project" value="Ensembl"/>
</dbReference>
<evidence type="ECO:0000259" key="9">
    <source>
        <dbReference type="Pfam" id="PF00561"/>
    </source>
</evidence>
<evidence type="ECO:0000256" key="4">
    <source>
        <dbReference type="ARBA" id="ARBA00023098"/>
    </source>
</evidence>
<dbReference type="RefSeq" id="XP_044989127.1">
    <property type="nucleotide sequence ID" value="XM_045133192.1"/>
</dbReference>
<dbReference type="GO" id="GO:0060612">
    <property type="term" value="P:adipose tissue development"/>
    <property type="evidence" value="ECO:0007669"/>
    <property type="project" value="Ensembl"/>
</dbReference>
<dbReference type="GO" id="GO:0006754">
    <property type="term" value="P:ATP biosynthetic process"/>
    <property type="evidence" value="ECO:0007669"/>
    <property type="project" value="Ensembl"/>
</dbReference>
<dbReference type="GO" id="GO:0006631">
    <property type="term" value="P:fatty acid metabolic process"/>
    <property type="evidence" value="ECO:0007669"/>
    <property type="project" value="Ensembl"/>
</dbReference>
<dbReference type="GO" id="GO:0033028">
    <property type="term" value="P:myeloid cell apoptotic process"/>
    <property type="evidence" value="ECO:0007669"/>
    <property type="project" value="Ensembl"/>
</dbReference>
<dbReference type="OMA" id="WRMYNEI"/>
<dbReference type="GO" id="GO:0001650">
    <property type="term" value="C:fibrillar center"/>
    <property type="evidence" value="ECO:0007669"/>
    <property type="project" value="Ensembl"/>
</dbReference>
<name>A0A8C5KNJ8_JACJA</name>
<dbReference type="GO" id="GO:0071838">
    <property type="term" value="P:cell proliferation in bone marrow"/>
    <property type="evidence" value="ECO:0007669"/>
    <property type="project" value="Ensembl"/>
</dbReference>
<dbReference type="GO" id="GO:0002526">
    <property type="term" value="P:acute inflammatory response"/>
    <property type="evidence" value="ECO:0007669"/>
    <property type="project" value="Ensembl"/>
</dbReference>
<dbReference type="GO" id="GO:1901355">
    <property type="term" value="P:response to rapamycin"/>
    <property type="evidence" value="ECO:0007669"/>
    <property type="project" value="Ensembl"/>
</dbReference>
<feature type="domain" description="AB hydrolase-1" evidence="9">
    <location>
        <begin position="78"/>
        <end position="378"/>
    </location>
</feature>
<dbReference type="GO" id="GO:0009410">
    <property type="term" value="P:response to xenobiotic stimulus"/>
    <property type="evidence" value="ECO:0007669"/>
    <property type="project" value="Ensembl"/>
</dbReference>
<dbReference type="GO" id="GO:0030217">
    <property type="term" value="P:T cell differentiation"/>
    <property type="evidence" value="ECO:0007669"/>
    <property type="project" value="Ensembl"/>
</dbReference>
<evidence type="ECO:0000256" key="1">
    <source>
        <dbReference type="ARBA" id="ARBA00010701"/>
    </source>
</evidence>
<dbReference type="GO" id="GO:0002021">
    <property type="term" value="P:response to dietary excess"/>
    <property type="evidence" value="ECO:0007669"/>
    <property type="project" value="Ensembl"/>
</dbReference>
<dbReference type="GO" id="GO:0031929">
    <property type="term" value="P:TOR signaling"/>
    <property type="evidence" value="ECO:0007669"/>
    <property type="project" value="Ensembl"/>
</dbReference>
<evidence type="ECO:0000313" key="10">
    <source>
        <dbReference type="Ensembl" id="ENSJJAP00000011725.1"/>
    </source>
</evidence>
<dbReference type="GO" id="GO:0140962">
    <property type="term" value="P:multicellular organismal-level chemical homeostasis"/>
    <property type="evidence" value="ECO:0007669"/>
    <property type="project" value="Ensembl"/>
</dbReference>
<dbReference type="GO" id="GO:0050862">
    <property type="term" value="P:positive regulation of T cell receptor signaling pathway"/>
    <property type="evidence" value="ECO:0007669"/>
    <property type="project" value="Ensembl"/>
</dbReference>
<dbReference type="GO" id="GO:0051881">
    <property type="term" value="P:regulation of mitochondrial membrane potential"/>
    <property type="evidence" value="ECO:0007669"/>
    <property type="project" value="Ensembl"/>
</dbReference>
<feature type="signal peptide" evidence="8">
    <location>
        <begin position="1"/>
        <end position="22"/>
    </location>
</feature>
<dbReference type="GO" id="GO:0070231">
    <property type="term" value="P:T cell apoptotic process"/>
    <property type="evidence" value="ECO:0007669"/>
    <property type="project" value="Ensembl"/>
</dbReference>
<dbReference type="GO" id="GO:0006897">
    <property type="term" value="P:endocytosis"/>
    <property type="evidence" value="ECO:0007669"/>
    <property type="project" value="Ensembl"/>
</dbReference>
<keyword evidence="6" id="KW-0378">Hydrolase</keyword>
<dbReference type="GO" id="GO:0005829">
    <property type="term" value="C:cytosol"/>
    <property type="evidence" value="ECO:0007669"/>
    <property type="project" value="Ensembl"/>
</dbReference>
<dbReference type="GO" id="GO:0140354">
    <property type="term" value="P:lipid import into cell"/>
    <property type="evidence" value="ECO:0007669"/>
    <property type="project" value="Ensembl"/>
</dbReference>
<dbReference type="GO" id="GO:1990845">
    <property type="term" value="P:adaptive thermogenesis"/>
    <property type="evidence" value="ECO:0007669"/>
    <property type="project" value="Ensembl"/>
</dbReference>
<dbReference type="GO" id="GO:0033344">
    <property type="term" value="P:cholesterol efflux"/>
    <property type="evidence" value="ECO:0007669"/>
    <property type="project" value="Ensembl"/>
</dbReference>
<dbReference type="Gene3D" id="3.40.50.1820">
    <property type="entry name" value="alpha/beta hydrolase"/>
    <property type="match status" value="1"/>
</dbReference>
<dbReference type="GO" id="GO:0016042">
    <property type="term" value="P:lipid catabolic process"/>
    <property type="evidence" value="ECO:0007669"/>
    <property type="project" value="UniProtKB-KW"/>
</dbReference>
<feature type="active site" description="Charge relay system" evidence="7">
    <location>
        <position position="343"/>
    </location>
</feature>
<dbReference type="GO" id="GO:0061519">
    <property type="term" value="P:macrophage homeostasis"/>
    <property type="evidence" value="ECO:0007669"/>
    <property type="project" value="Ensembl"/>
</dbReference>
<dbReference type="GO" id="GO:0042159">
    <property type="term" value="P:lipoprotein catabolic process"/>
    <property type="evidence" value="ECO:0007669"/>
    <property type="project" value="Ensembl"/>
</dbReference>
<dbReference type="GO" id="GO:0005764">
    <property type="term" value="C:lysosome"/>
    <property type="evidence" value="ECO:0007669"/>
    <property type="project" value="Ensembl"/>
</dbReference>
<dbReference type="GO" id="GO:0030421">
    <property type="term" value="P:defecation"/>
    <property type="evidence" value="ECO:0007669"/>
    <property type="project" value="Ensembl"/>
</dbReference>
<dbReference type="GO" id="GO:0072576">
    <property type="term" value="P:liver morphogenesis"/>
    <property type="evidence" value="ECO:0007669"/>
    <property type="project" value="Ensembl"/>
</dbReference>
<dbReference type="GO" id="GO:0007005">
    <property type="term" value="P:mitochondrion organization"/>
    <property type="evidence" value="ECO:0007669"/>
    <property type="project" value="Ensembl"/>
</dbReference>
<comment type="similarity">
    <text evidence="1 6">Belongs to the AB hydrolase superfamily. Lipase family.</text>
</comment>
<evidence type="ECO:0000313" key="11">
    <source>
        <dbReference type="Proteomes" id="UP000694385"/>
    </source>
</evidence>
<dbReference type="GO" id="GO:0006641">
    <property type="term" value="P:triglyceride metabolic process"/>
    <property type="evidence" value="ECO:0007669"/>
    <property type="project" value="Ensembl"/>
</dbReference>
<dbReference type="GO" id="GO:0002536">
    <property type="term" value="P:respiratory burst involved in inflammatory response"/>
    <property type="evidence" value="ECO:0007669"/>
    <property type="project" value="Ensembl"/>
</dbReference>
<dbReference type="Ensembl" id="ENSJJAT00000018203.1">
    <property type="protein sequence ID" value="ENSJJAP00000011725.1"/>
    <property type="gene ID" value="ENSJJAG00000014976.1"/>
</dbReference>
<dbReference type="GO" id="GO:0048539">
    <property type="term" value="P:bone marrow development"/>
    <property type="evidence" value="ECO:0007669"/>
    <property type="project" value="Ensembl"/>
</dbReference>
<dbReference type="GO" id="GO:0055088">
    <property type="term" value="P:lipid homeostasis"/>
    <property type="evidence" value="ECO:0007669"/>
    <property type="project" value="Ensembl"/>
</dbReference>
<dbReference type="GO" id="GO:0048771">
    <property type="term" value="P:tissue remodeling"/>
    <property type="evidence" value="ECO:0007669"/>
    <property type="project" value="Ensembl"/>
</dbReference>
<feature type="active site" description="Nucleophile" evidence="7">
    <location>
        <position position="172"/>
    </location>
</feature>
<proteinExistence type="inferred from homology"/>
<dbReference type="RefSeq" id="XP_004653259.1">
    <property type="nucleotide sequence ID" value="XM_004653202.2"/>
</dbReference>
<reference evidence="10" key="2">
    <citation type="submission" date="2025-09" db="UniProtKB">
        <authorList>
            <consortium name="Ensembl"/>
        </authorList>
    </citation>
    <scope>IDENTIFICATION</scope>
</reference>
<sequence length="397" mass="45518">MQLMGLLVSLVLVILHSQGTTGTVSTVDPEVYMNVSELIIYWGYPFEEHLVETKDGYIVSLHRIPHGKKNHSEPGPRPAVILQHGFLADATNWITNPDNSSLGFILADAGFDVWMGNSRGNIWSKRHKTLSVSDEEFWAFSFHEMAKYDLPAMVNYVLKKSGQEQLYYVAHSQGCTIGFITFSQIPEVAKKIKLFLALAPVTLLEFSSGLVSKISKFPEVFYEDLFGRKELLGPNEILKWLSIHMCPHNILKELCGNFFFVLCGFNERNLNMSRVDVYASHGLAGTSVQDMIHWTQISRSQKFQAFDWGSSAKNFLHYNQSYPPKYNVKDMLVPTALWSGDHDQLADVNDIKILMTQITNLVYHKRLPEWEHLDFLWGLDAPWRVYNEMISLMRKYQ</sequence>
<dbReference type="GO" id="GO:0006006">
    <property type="term" value="P:glucose metabolic process"/>
    <property type="evidence" value="ECO:0007669"/>
    <property type="project" value="Ensembl"/>
</dbReference>
<dbReference type="GO" id="GO:0006776">
    <property type="term" value="P:vitamin A metabolic process"/>
    <property type="evidence" value="ECO:0007669"/>
    <property type="project" value="Ensembl"/>
</dbReference>
<dbReference type="InterPro" id="IPR025483">
    <property type="entry name" value="Lipase_euk"/>
</dbReference>
<dbReference type="GO" id="GO:0008333">
    <property type="term" value="P:endosome to lysosome transport"/>
    <property type="evidence" value="ECO:0007669"/>
    <property type="project" value="Ensembl"/>
</dbReference>
<dbReference type="GO" id="GO:1903409">
    <property type="term" value="P:reactive oxygen species biosynthetic process"/>
    <property type="evidence" value="ECO:0007669"/>
    <property type="project" value="Ensembl"/>
</dbReference>
<dbReference type="GO" id="GO:0030324">
    <property type="term" value="P:lung development"/>
    <property type="evidence" value="ECO:0007669"/>
    <property type="project" value="Ensembl"/>
</dbReference>
<dbReference type="GO" id="GO:0008340">
    <property type="term" value="P:determination of adult lifespan"/>
    <property type="evidence" value="ECO:0007669"/>
    <property type="project" value="Ensembl"/>
</dbReference>
<dbReference type="GO" id="GO:0004771">
    <property type="term" value="F:sterol ester esterase activity"/>
    <property type="evidence" value="ECO:0007669"/>
    <property type="project" value="Ensembl"/>
</dbReference>
<dbReference type="GO" id="GO:0002244">
    <property type="term" value="P:hematopoietic progenitor cell differentiation"/>
    <property type="evidence" value="ECO:0007669"/>
    <property type="project" value="Ensembl"/>
</dbReference>
<dbReference type="GeneTree" id="ENSGT00940000154696"/>
<feature type="chain" id="PRO_5034549924" description="Lipase" evidence="8">
    <location>
        <begin position="23"/>
        <end position="397"/>
    </location>
</feature>
<dbReference type="GO" id="GO:0006695">
    <property type="term" value="P:cholesterol biosynthetic process"/>
    <property type="evidence" value="ECO:0007669"/>
    <property type="project" value="Ensembl"/>
</dbReference>
<dbReference type="GO" id="GO:0006096">
    <property type="term" value="P:glycolytic process"/>
    <property type="evidence" value="ECO:0007669"/>
    <property type="project" value="Ensembl"/>
</dbReference>